<accession>A0ABP7LPW0</accession>
<sequence>MGSRYAGNSAAVAADVKNSVFFYRNFQAKCPVITERRCVIVGGKSRDVVSARGVSVIPYSPSAAHTPVTYTMAGIAFFG</sequence>
<dbReference type="EMBL" id="BAABDG010000007">
    <property type="protein sequence ID" value="GAA3903730.1"/>
    <property type="molecule type" value="Genomic_DNA"/>
</dbReference>
<reference evidence="2" key="1">
    <citation type="journal article" date="2019" name="Int. J. Syst. Evol. Microbiol.">
        <title>The Global Catalogue of Microorganisms (GCM) 10K type strain sequencing project: providing services to taxonomists for standard genome sequencing and annotation.</title>
        <authorList>
            <consortium name="The Broad Institute Genomics Platform"/>
            <consortium name="The Broad Institute Genome Sequencing Center for Infectious Disease"/>
            <person name="Wu L."/>
            <person name="Ma J."/>
        </authorList>
    </citation>
    <scope>NUCLEOTIDE SEQUENCE [LARGE SCALE GENOMIC DNA]</scope>
    <source>
        <strain evidence="2">JCM 17201</strain>
    </source>
</reference>
<evidence type="ECO:0000313" key="1">
    <source>
        <dbReference type="EMBL" id="GAA3903730.1"/>
    </source>
</evidence>
<protein>
    <submittedName>
        <fullName evidence="1">Uncharacterized protein</fullName>
    </submittedName>
</protein>
<proteinExistence type="predicted"/>
<comment type="caution">
    <text evidence="1">The sequence shown here is derived from an EMBL/GenBank/DDBJ whole genome shotgun (WGS) entry which is preliminary data.</text>
</comment>
<organism evidence="1 2">
    <name type="scientific">Gibbsiella dentisursi</name>
    <dbReference type="NCBI Taxonomy" id="796890"/>
    <lineage>
        <taxon>Bacteria</taxon>
        <taxon>Pseudomonadati</taxon>
        <taxon>Pseudomonadota</taxon>
        <taxon>Gammaproteobacteria</taxon>
        <taxon>Enterobacterales</taxon>
        <taxon>Yersiniaceae</taxon>
        <taxon>Gibbsiella</taxon>
    </lineage>
</organism>
<dbReference type="Proteomes" id="UP001499994">
    <property type="component" value="Unassembled WGS sequence"/>
</dbReference>
<gene>
    <name evidence="1" type="ORF">GCM10022405_31220</name>
</gene>
<name>A0ABP7LPW0_9GAMM</name>
<evidence type="ECO:0000313" key="2">
    <source>
        <dbReference type="Proteomes" id="UP001499994"/>
    </source>
</evidence>
<keyword evidence="2" id="KW-1185">Reference proteome</keyword>